<evidence type="ECO:0000256" key="10">
    <source>
        <dbReference type="ARBA" id="ARBA00049527"/>
    </source>
</evidence>
<comment type="catalytic activity">
    <reaction evidence="10">
        <text>a cholesterol ester + H2O = cholesterol + a fatty acid + H(+)</text>
        <dbReference type="Rhea" id="RHEA:36403"/>
        <dbReference type="ChEBI" id="CHEBI:15377"/>
        <dbReference type="ChEBI" id="CHEBI:15378"/>
        <dbReference type="ChEBI" id="CHEBI:16113"/>
        <dbReference type="ChEBI" id="CHEBI:17002"/>
        <dbReference type="ChEBI" id="CHEBI:28868"/>
        <dbReference type="EC" id="3.1.1.13"/>
    </reaction>
    <physiologicalReaction direction="left-to-right" evidence="10">
        <dbReference type="Rhea" id="RHEA:36404"/>
    </physiologicalReaction>
</comment>
<accession>G5AZB9</accession>
<dbReference type="GO" id="GO:0005811">
    <property type="term" value="C:lipid droplet"/>
    <property type="evidence" value="ECO:0007669"/>
    <property type="project" value="UniProtKB-SubCell"/>
</dbReference>
<dbReference type="InterPro" id="IPR029058">
    <property type="entry name" value="AB_hydrolase_fold"/>
</dbReference>
<reference evidence="17" key="3">
    <citation type="submission" date="2025-04" db="UniProtKB">
        <authorList>
            <consortium name="RefSeq"/>
        </authorList>
    </citation>
    <scope>IDENTIFICATION</scope>
</reference>
<evidence type="ECO:0000313" key="15">
    <source>
        <dbReference type="Proteomes" id="UP000006813"/>
    </source>
</evidence>
<dbReference type="Gene3D" id="3.40.50.1820">
    <property type="entry name" value="alpha/beta hydrolase"/>
    <property type="match status" value="1"/>
</dbReference>
<evidence type="ECO:0000256" key="12">
    <source>
        <dbReference type="SAM" id="Phobius"/>
    </source>
</evidence>
<evidence type="ECO:0000256" key="11">
    <source>
        <dbReference type="ARBA" id="ARBA00054460"/>
    </source>
</evidence>
<comment type="subcellular location">
    <subcellularLocation>
        <location evidence="1">Endoplasmic reticulum</location>
    </subcellularLocation>
    <subcellularLocation>
        <location evidence="2">Lipid droplet</location>
    </subcellularLocation>
</comment>
<comment type="similarity">
    <text evidence="3">Belongs to the AB hydrolase superfamily. LDAH family.</text>
</comment>
<dbReference type="FunFam" id="3.40.50.1820:FF:000068">
    <property type="entry name" value="Lipid droplet associated hydrolase"/>
    <property type="match status" value="1"/>
</dbReference>
<dbReference type="GO" id="GO:0035356">
    <property type="term" value="P:intracellular triglyceride homeostasis"/>
    <property type="evidence" value="ECO:0007669"/>
    <property type="project" value="UniProtKB-ARBA"/>
</dbReference>
<keyword evidence="7" id="KW-0256">Endoplasmic reticulum</keyword>
<evidence type="ECO:0000256" key="3">
    <source>
        <dbReference type="ARBA" id="ARBA00008300"/>
    </source>
</evidence>
<dbReference type="AlphaFoldDB" id="G5AZB9"/>
<dbReference type="STRING" id="10181.G5AZB9"/>
<evidence type="ECO:0000313" key="17">
    <source>
        <dbReference type="RefSeq" id="XP_004839125.2"/>
    </source>
</evidence>
<dbReference type="Pfam" id="PF10230">
    <property type="entry name" value="LIDHydrolase"/>
    <property type="match status" value="1"/>
</dbReference>
<evidence type="ECO:0000256" key="2">
    <source>
        <dbReference type="ARBA" id="ARBA00004502"/>
    </source>
</evidence>
<dbReference type="EC" id="3.1.1.13" evidence="9"/>
<organism evidence="13 15">
    <name type="scientific">Heterocephalus glaber</name>
    <name type="common">Naked mole rat</name>
    <dbReference type="NCBI Taxonomy" id="10181"/>
    <lineage>
        <taxon>Eukaryota</taxon>
        <taxon>Metazoa</taxon>
        <taxon>Chordata</taxon>
        <taxon>Craniata</taxon>
        <taxon>Vertebrata</taxon>
        <taxon>Euteleostomi</taxon>
        <taxon>Mammalia</taxon>
        <taxon>Eutheria</taxon>
        <taxon>Euarchontoglires</taxon>
        <taxon>Glires</taxon>
        <taxon>Rodentia</taxon>
        <taxon>Hystricomorpha</taxon>
        <taxon>Bathyergidae</taxon>
        <taxon>Heterocephalus</taxon>
    </lineage>
</organism>
<dbReference type="RefSeq" id="XP_004839125.2">
    <property type="nucleotide sequence ID" value="XM_004839068.3"/>
</dbReference>
<reference evidence="14" key="2">
    <citation type="submission" date="2015-10" db="EMBL/GenBank/DDBJ databases">
        <title>FRAMA: From RNA-seq data to annotated mRNA assemblies.</title>
        <authorList>
            <person name="Bens M."/>
            <person name="Sahm A."/>
            <person name="Jahn N."/>
            <person name="Morhart M."/>
            <person name="Holtze S."/>
            <person name="Hildebrandt T.B."/>
            <person name="Platzer M."/>
            <person name="Szafranski K."/>
        </authorList>
    </citation>
    <scope>NUCLEOTIDE SEQUENCE</scope>
    <source>
        <tissue evidence="14">Kidney</tissue>
    </source>
</reference>
<dbReference type="PANTHER" id="PTHR13390:SF0">
    <property type="entry name" value="LIPID DROPLET-ASSOCIATED HYDROLASE"/>
    <property type="match status" value="1"/>
</dbReference>
<evidence type="ECO:0000256" key="5">
    <source>
        <dbReference type="ARBA" id="ARBA00022677"/>
    </source>
</evidence>
<evidence type="ECO:0000256" key="4">
    <source>
        <dbReference type="ARBA" id="ARBA00019242"/>
    </source>
</evidence>
<keyword evidence="16" id="KW-1185">Reference proteome</keyword>
<dbReference type="GO" id="GO:0019915">
    <property type="term" value="P:lipid storage"/>
    <property type="evidence" value="ECO:0007669"/>
    <property type="project" value="InterPro"/>
</dbReference>
<gene>
    <name evidence="17" type="primary">Ldah</name>
    <name evidence="13" type="ORF">GW7_11032</name>
</gene>
<dbReference type="Proteomes" id="UP000694906">
    <property type="component" value="Unplaced"/>
</dbReference>
<evidence type="ECO:0000256" key="7">
    <source>
        <dbReference type="ARBA" id="ARBA00022824"/>
    </source>
</evidence>
<evidence type="ECO:0000256" key="8">
    <source>
        <dbReference type="ARBA" id="ARBA00031924"/>
    </source>
</evidence>
<dbReference type="eggNOG" id="KOG3975">
    <property type="taxonomic scope" value="Eukaryota"/>
</dbReference>
<evidence type="ECO:0000256" key="6">
    <source>
        <dbReference type="ARBA" id="ARBA00022801"/>
    </source>
</evidence>
<proteinExistence type="inferred from homology"/>
<keyword evidence="12" id="KW-0812">Transmembrane</keyword>
<dbReference type="CTD" id="60526"/>
<dbReference type="InterPro" id="IPR019363">
    <property type="entry name" value="LDAH"/>
</dbReference>
<dbReference type="GO" id="GO:0160077">
    <property type="term" value="P:lipid droplet fusion"/>
    <property type="evidence" value="ECO:0007669"/>
    <property type="project" value="UniProtKB-ARBA"/>
</dbReference>
<dbReference type="GO" id="GO:0005783">
    <property type="term" value="C:endoplasmic reticulum"/>
    <property type="evidence" value="ECO:0007669"/>
    <property type="project" value="UniProtKB-SubCell"/>
</dbReference>
<keyword evidence="6 17" id="KW-0378">Hydrolase</keyword>
<dbReference type="SUPFAM" id="SSF53474">
    <property type="entry name" value="alpha/beta-Hydrolases"/>
    <property type="match status" value="1"/>
</dbReference>
<keyword evidence="5" id="KW-0551">Lipid droplet</keyword>
<evidence type="ECO:0000256" key="1">
    <source>
        <dbReference type="ARBA" id="ARBA00004240"/>
    </source>
</evidence>
<dbReference type="EMBL" id="JH167601">
    <property type="protein sequence ID" value="EHB02364.1"/>
    <property type="molecule type" value="Genomic_DNA"/>
</dbReference>
<evidence type="ECO:0000313" key="14">
    <source>
        <dbReference type="EMBL" id="JAO00385.1"/>
    </source>
</evidence>
<keyword evidence="12" id="KW-0472">Membrane</keyword>
<dbReference type="GO" id="GO:0004771">
    <property type="term" value="F:sterol ester esterase activity"/>
    <property type="evidence" value="ECO:0007669"/>
    <property type="project" value="UniProtKB-EC"/>
</dbReference>
<dbReference type="OrthoDB" id="448051at2759"/>
<sequence>MDSKIEEEIIVHEEFLQCGGVETQVVKCGPWTDLVNDQNVNRPKMLIFIITGNPGFSVFYVPFAKALYSLMHRRFPVWVIAHAGHVLAPKDKKILTTSEDPNAQEIKDIYGLRGQIEHKIAFLRSQVPKDVKLILIGHSVGSYMVLQILKHAPELPVIHTFLLFPTIERMAESPTGRIATPLLCWFRYALYVTDYLLLTPCPDIVKSWLINIVLRVINLKTELTLMNVIQPFCLANAAYLGAQEMMTIVKRDDDIIKEHLSKLTFYYGTSDSWCPTKYYEDIKKDFPEGDIRLCEKNIPHAFVFRFSQDIADMIATWVKDNLSKI</sequence>
<dbReference type="KEGG" id="hgl:101701671"/>
<evidence type="ECO:0000256" key="9">
    <source>
        <dbReference type="ARBA" id="ARBA00039150"/>
    </source>
</evidence>
<evidence type="ECO:0000313" key="13">
    <source>
        <dbReference type="EMBL" id="EHB02364.1"/>
    </source>
</evidence>
<keyword evidence="12" id="KW-1133">Transmembrane helix</keyword>
<reference evidence="13 15" key="1">
    <citation type="journal article" date="2011" name="Nature">
        <title>Genome sequencing reveals insights into physiology and longevity of the naked mole rat.</title>
        <authorList>
            <person name="Kim E.B."/>
            <person name="Fang X."/>
            <person name="Fushan A.A."/>
            <person name="Huang Z."/>
            <person name="Lobanov A.V."/>
            <person name="Han L."/>
            <person name="Marino S.M."/>
            <person name="Sun X."/>
            <person name="Turanov A.A."/>
            <person name="Yang P."/>
            <person name="Yim S.H."/>
            <person name="Zhao X."/>
            <person name="Kasaikina M.V."/>
            <person name="Stoletzki N."/>
            <person name="Peng C."/>
            <person name="Polak P."/>
            <person name="Xiong Z."/>
            <person name="Kiezun A."/>
            <person name="Zhu Y."/>
            <person name="Chen Y."/>
            <person name="Kryukov G.V."/>
            <person name="Zhang Q."/>
            <person name="Peshkin L."/>
            <person name="Yang L."/>
            <person name="Bronson R.T."/>
            <person name="Buffenstein R."/>
            <person name="Wang B."/>
            <person name="Han C."/>
            <person name="Li Q."/>
            <person name="Chen L."/>
            <person name="Zhao W."/>
            <person name="Sunyaev S.R."/>
            <person name="Park T.J."/>
            <person name="Zhang G."/>
            <person name="Wang J."/>
            <person name="Gladyshev V.N."/>
        </authorList>
    </citation>
    <scope>NUCLEOTIDE SEQUENCE [LARGE SCALE GENOMIC DNA]</scope>
</reference>
<dbReference type="PANTHER" id="PTHR13390">
    <property type="entry name" value="LIPASE"/>
    <property type="match status" value="1"/>
</dbReference>
<protein>
    <recommendedName>
        <fullName evidence="4">Lipid droplet-associated hydrolase</fullName>
        <ecNumber evidence="9">3.1.1.13</ecNumber>
    </recommendedName>
    <alternativeName>
        <fullName evidence="8">Lipid droplet-associated serine hydrolase</fullName>
    </alternativeName>
</protein>
<dbReference type="EMBL" id="GEBF01003248">
    <property type="protein sequence ID" value="JAO00385.1"/>
    <property type="molecule type" value="Transcribed_RNA"/>
</dbReference>
<name>G5AZB9_HETGA</name>
<comment type="function">
    <text evidence="11">Probable serine lipid hydrolase associated with lipid droplets. Has low cholesterol esterase activity. Appears to lack triglyceride lipase activity. Involved in cholesterol and triglyceride homeostasis; stimulates cellular triglyceride accumulation and cellular cholesterol release. Acts antagonistically with PNPLA2/ATGL in regulation of cellular lipid stores. May regulate triglyceride accumulation indirectly through stimulation of PNPLA2/ATGL ubiquitination and proteasomal degradation. Promotes microtubule-dependent lipid droplet fusion. Highly expressed in macrophage-rich areas in atherosclerotic lesions, suggesting that it could promote cholesterol ester turnover in macrophages.</text>
</comment>
<dbReference type="GO" id="GO:0042632">
    <property type="term" value="P:cholesterol homeostasis"/>
    <property type="evidence" value="ECO:0007669"/>
    <property type="project" value="UniProtKB-ARBA"/>
</dbReference>
<feature type="transmembrane region" description="Helical" evidence="12">
    <location>
        <begin position="45"/>
        <end position="64"/>
    </location>
</feature>
<dbReference type="GeneID" id="101701671"/>
<dbReference type="Proteomes" id="UP000006813">
    <property type="component" value="Unassembled WGS sequence"/>
</dbReference>
<evidence type="ECO:0000313" key="16">
    <source>
        <dbReference type="Proteomes" id="UP000694906"/>
    </source>
</evidence>